<dbReference type="InterPro" id="IPR001944">
    <property type="entry name" value="Glycoside_Hdrlase_35"/>
</dbReference>
<dbReference type="InterPro" id="IPR017853">
    <property type="entry name" value="GH"/>
</dbReference>
<dbReference type="InterPro" id="IPR019801">
    <property type="entry name" value="Glyco_hydro_35_CS"/>
</dbReference>
<dbReference type="FunFam" id="2.60.120.260:FF:000049">
    <property type="entry name" value="Beta-galactosidase"/>
    <property type="match status" value="1"/>
</dbReference>
<dbReference type="SUPFAM" id="SSF51445">
    <property type="entry name" value="(Trans)glycosidases"/>
    <property type="match status" value="1"/>
</dbReference>
<proteinExistence type="inferred from homology"/>
<dbReference type="RefSeq" id="WP_072484881.1">
    <property type="nucleotide sequence ID" value="NZ_CP108276.1"/>
</dbReference>
<dbReference type="PANTHER" id="PTHR23421">
    <property type="entry name" value="BETA-GALACTOSIDASE RELATED"/>
    <property type="match status" value="1"/>
</dbReference>
<dbReference type="InterPro" id="IPR008979">
    <property type="entry name" value="Galactose-bd-like_sf"/>
</dbReference>
<dbReference type="InterPro" id="IPR048912">
    <property type="entry name" value="BetaGal1-like_ABD1"/>
</dbReference>
<evidence type="ECO:0000256" key="2">
    <source>
        <dbReference type="ARBA" id="ARBA00022801"/>
    </source>
</evidence>
<accession>A0A1K1YL90</accession>
<organism evidence="8 9">
    <name type="scientific">Streptomyces atratus</name>
    <dbReference type="NCBI Taxonomy" id="1893"/>
    <lineage>
        <taxon>Bacteria</taxon>
        <taxon>Bacillati</taxon>
        <taxon>Actinomycetota</taxon>
        <taxon>Actinomycetes</taxon>
        <taxon>Kitasatosporales</taxon>
        <taxon>Streptomycetaceae</taxon>
        <taxon>Streptomyces</taxon>
    </lineage>
</organism>
<feature type="domain" description="Beta-galactosidase galactose-binding" evidence="7">
    <location>
        <begin position="498"/>
        <end position="556"/>
    </location>
</feature>
<protein>
    <submittedName>
        <fullName evidence="8">Beta-galactosidase</fullName>
    </submittedName>
</protein>
<evidence type="ECO:0000259" key="5">
    <source>
        <dbReference type="Pfam" id="PF01301"/>
    </source>
</evidence>
<dbReference type="EMBL" id="FPJO01000004">
    <property type="protein sequence ID" value="SFX62746.1"/>
    <property type="molecule type" value="Genomic_DNA"/>
</dbReference>
<dbReference type="GO" id="GO:0004565">
    <property type="term" value="F:beta-galactosidase activity"/>
    <property type="evidence" value="ECO:0007669"/>
    <property type="project" value="InterPro"/>
</dbReference>
<dbReference type="Gene3D" id="3.20.20.80">
    <property type="entry name" value="Glycosidases"/>
    <property type="match status" value="1"/>
</dbReference>
<evidence type="ECO:0000256" key="1">
    <source>
        <dbReference type="ARBA" id="ARBA00009809"/>
    </source>
</evidence>
<dbReference type="STRING" id="1893.SAMN02787144_1004355"/>
<keyword evidence="3" id="KW-0326">Glycosidase</keyword>
<keyword evidence="2" id="KW-0378">Hydrolase</keyword>
<evidence type="ECO:0000259" key="6">
    <source>
        <dbReference type="Pfam" id="PF21317"/>
    </source>
</evidence>
<dbReference type="Gene3D" id="2.60.120.260">
    <property type="entry name" value="Galactose-binding domain-like"/>
    <property type="match status" value="2"/>
</dbReference>
<feature type="domain" description="Beta-galactosidase 1-like first all-beta" evidence="6">
    <location>
        <begin position="367"/>
        <end position="476"/>
    </location>
</feature>
<dbReference type="InterPro" id="IPR048913">
    <property type="entry name" value="BetaGal_gal-bd"/>
</dbReference>
<dbReference type="InterPro" id="IPR026283">
    <property type="entry name" value="B-gal_1-like"/>
</dbReference>
<dbReference type="PIRSF" id="PIRSF006336">
    <property type="entry name" value="B-gal"/>
    <property type="match status" value="1"/>
</dbReference>
<evidence type="ECO:0000313" key="8">
    <source>
        <dbReference type="EMBL" id="SFX62746.1"/>
    </source>
</evidence>
<sequence>MPRLEVAADGFRLDDRPLRIISGGLHYFRIHPEQWADRLRKARLMGLNTIETYVPWNLHSPHPGEFRLDAGLDLPRFLDLAAAEDLHVLLRPGPYICAEWEGGGLPSWLLADEDIELRSRDPRYLKAVDDYLAALLPPVLPYLSTRGGPVLAVQLENEYGAYGDDSGYLEDLAELLHRHGVDVPLFTCDQPSDLERGGLDGVLRTVNLGSRVDAGLAELRTHQPSGPLMCSEFWIGWFDRWGGTHVTRSTADAAADLDRLLAAGASVNIYMFHGGTNFGFTNGANDKGTYRPTVTSYDYDAPLDEAGDPAPKYAAFREVIARHAPVPEEPVPAPAPKLAPAAVELTACAGLLDQRERLGSAVHADRPQVMEQLGQSFGFVLYETALPAAGPTVLRIAEVRDRAQVFVDGQPVGVLERENHEHALAFHTPRHGAQLAVLVENQGRVNYGQGMHDRKGLLGEVSVNALAPESWYSRPLPLGDLDRLSFTAFEPASPPVGPTFHRGHLDIEQPADGWIALDGWTKGHVWINGFALGRYWSRGPQTTLYVPAPILNAGRNEITVLELHGATTRTVELRGTPDLGPVED</sequence>
<feature type="active site" description="Nucleophile" evidence="4">
    <location>
        <position position="232"/>
    </location>
</feature>
<dbReference type="GO" id="GO:0005975">
    <property type="term" value="P:carbohydrate metabolic process"/>
    <property type="evidence" value="ECO:0007669"/>
    <property type="project" value="InterPro"/>
</dbReference>
<gene>
    <name evidence="8" type="ORF">SAMN02787144_1004355</name>
</gene>
<dbReference type="InterPro" id="IPR031330">
    <property type="entry name" value="Gly_Hdrlase_35_cat"/>
</dbReference>
<dbReference type="Pfam" id="PF21317">
    <property type="entry name" value="BetaGal_ABD_1"/>
    <property type="match status" value="1"/>
</dbReference>
<dbReference type="Pfam" id="PF01301">
    <property type="entry name" value="Glyco_hydro_35"/>
    <property type="match status" value="1"/>
</dbReference>
<reference evidence="8 9" key="1">
    <citation type="submission" date="2016-11" db="EMBL/GenBank/DDBJ databases">
        <authorList>
            <person name="Jaros S."/>
            <person name="Januszkiewicz K."/>
            <person name="Wedrychowicz H."/>
        </authorList>
    </citation>
    <scope>NUCLEOTIDE SEQUENCE [LARGE SCALE GENOMIC DNA]</scope>
    <source>
        <strain evidence="8 9">OK807</strain>
    </source>
</reference>
<name>A0A1K1YL90_STRAR</name>
<dbReference type="PROSITE" id="PS01182">
    <property type="entry name" value="GLYCOSYL_HYDROL_F35"/>
    <property type="match status" value="1"/>
</dbReference>
<feature type="domain" description="Glycoside hydrolase 35 catalytic" evidence="5">
    <location>
        <begin position="11"/>
        <end position="321"/>
    </location>
</feature>
<evidence type="ECO:0000313" key="9">
    <source>
        <dbReference type="Proteomes" id="UP000181909"/>
    </source>
</evidence>
<dbReference type="FunFam" id="3.20.20.80:FF:000115">
    <property type="entry name" value="Beta-galactosidase"/>
    <property type="match status" value="1"/>
</dbReference>
<comment type="similarity">
    <text evidence="1">Belongs to the glycosyl hydrolase 35 family.</text>
</comment>
<dbReference type="Pfam" id="PF21467">
    <property type="entry name" value="BetaGal_gal-bd"/>
    <property type="match status" value="1"/>
</dbReference>
<dbReference type="PRINTS" id="PR00742">
    <property type="entry name" value="GLHYDRLASE35"/>
</dbReference>
<evidence type="ECO:0000256" key="3">
    <source>
        <dbReference type="ARBA" id="ARBA00023295"/>
    </source>
</evidence>
<feature type="active site" description="Proton donor" evidence="4">
    <location>
        <position position="158"/>
    </location>
</feature>
<dbReference type="OrthoDB" id="9813184at2"/>
<dbReference type="SUPFAM" id="SSF49785">
    <property type="entry name" value="Galactose-binding domain-like"/>
    <property type="match status" value="1"/>
</dbReference>
<evidence type="ECO:0000259" key="7">
    <source>
        <dbReference type="Pfam" id="PF21467"/>
    </source>
</evidence>
<dbReference type="Proteomes" id="UP000181909">
    <property type="component" value="Unassembled WGS sequence"/>
</dbReference>
<evidence type="ECO:0000256" key="4">
    <source>
        <dbReference type="PIRSR" id="PIRSR006336-1"/>
    </source>
</evidence>
<dbReference type="AlphaFoldDB" id="A0A1K1YL90"/>